<comment type="caution">
    <text evidence="23">The sequence shown here is derived from an EMBL/GenBank/DDBJ whole genome shotgun (WGS) entry which is preliminary data.</text>
</comment>
<evidence type="ECO:0000256" key="4">
    <source>
        <dbReference type="ARBA" id="ARBA00007968"/>
    </source>
</evidence>
<evidence type="ECO:0000259" key="22">
    <source>
        <dbReference type="PROSITE" id="PS50181"/>
    </source>
</evidence>
<evidence type="ECO:0000256" key="5">
    <source>
        <dbReference type="ARBA" id="ARBA00011725"/>
    </source>
</evidence>
<dbReference type="GO" id="GO:0005694">
    <property type="term" value="C:chromosome"/>
    <property type="evidence" value="ECO:0007669"/>
    <property type="project" value="InterPro"/>
</dbReference>
<keyword evidence="7 19" id="KW-0853">WD repeat</keyword>
<sequence length="1863" mass="211973">METNESLPMRWDVPPRKRIRLGSDDMSAEEDEMAKKHRRYHEPLAAKEENHKNPSANKLDPQVVGSFMVKHIPAQYNPQGPVTQSGTSRQSESNTKFCYRHRPDMLCRRQADEPTMDKLQRNLEKLSENDRQGIVQVWSLFSAAPSKHRNLMLQGILTQCCFPQLSFLSANVQKLIKIDFLSALPPEISFRILSSLDTISLCKAAQVSRKWRQLADDDVVWHRMCEQHIDRKCIKCGWGLPLLDRKRLRASKRQMQLRAAGKGMNVWSPAGTPILELEKDPISHIVETPKSCSQEGQVTLVKGKAASIESPKQDLTQLKRPWKDVYRDRFRVGKNWRRGVCTTKVLKGHSNGIMALQIHDNILATGSYDTTIKIWDLDTGKEIRTIQGYPANPDGHHGGIRCLQMDDTKVISGSMDTTIKVWNWRTGEHVATYPGHNASVIGLHFDSDSNILVSGSADHTAKVWNIKKKSVCTLQGHSNWVNSVKIDTASRTVFTASDDFTAKLWDLDTRRCIRTFEAHAAMVQQIVLLPQEFDAEDNTTVVGDNASDPGSPESRHTMASSSFSGHESPELAHRLLPAQRQAPDAYSDTFTDDRPEPPKYMITSALDNTIRMWDVSTGRCIRVFFGHVEGVWALAADTLRIVSGANDSLLKVWDPRTGNYKNQTVVDPFSPKVNVIVGRNGSGKSNFFAAIRFVLGDAYSHGLSREERQGLIHEGSGSSVMSAYVEIVFDNSKDRFRTGNPELVLRRTIGLKKDEYSLDRKNATRSDVMNLLESAGFSRANPYYIVPQGRVTRITNMKDSERLDLLKSVAGTHVFTNKKEESQKIMNETNNKLGAIDTTFEQINERLKELEDEQAELRNFQEQDAEKKAIEYVIEQRDLEETNQGLQELEDKRSDRIGNVDARRQAYSESEDNIARIDQQLEELKQNLQAARVEKRQLEEDRKERARARAQAELDVRNLSAGQTAAQRSKQHRDETLEQVRAQIAEIEEEFNNDVLPEFQQASQKAQATKTRLDDAETKQRRLYDKQGRNARFRSKRERDDYLNEQINEANLALSRFKATRMQTQEGIKDDEQAIEDLQQTVNDLQNRISNQGGAARDLEQELQTAKENKDKLMDERKELWRTDAKFTDELNTAQEQLRRAERTLSHMMDGNTSRGLEAVRRIKQQYNLTGCYGTLAELLDVPAHHVAIEAVAGNSLFHYVVDTDDTATRVLDQLNRERSGRITFMPLNRLRPKTATFPNASDIRPLTDLMKYDPMYEKAVQQVFGKSIICQNLTVAAQYARTHGLSAVTPDGDRSDKKGALSGGYIDQRSSRLKAVRAVVEARQRFEEVQANGHDIKQRIDKINQTVTKAHSEVQKLEQRLRQERDGSGPLRQELQSQLSLLNRKREDVDAKRKQESLIASSVKALTDQQTAHQAELSSAFKQALTSAEQNELNRLTTQLQTLRREYSALAADLAEVESRKADLEAKLNSNLRPQLAMLEADDADTEGTTSSALVSKQRELQRLTKSFSDVEKQLRKVDQSIEEKQNNVADLETQLSEAKQRQEELSKAIEKSQRRLEKEQQLRRDFQERKQASLEAIRELGLVSQDLRDKFRNTNTDKLVKRLHRLQTSLKQFEAAGLNRHAVEHYRKSQRSKEELQTRRAELEKAKDSIAQLIDTLETHKDEAIERTFKQVSKAFGEIFQKLVPQGSGRLIIRRKHDRRGQEEESDDEGERGSVEAYVGVEIQVSFNSKHDDQQKIQQLSGGQKTLCALALIFAIQETDPAPFYIFDEIDANLDAQYRTAVADHLRHLSERADEESDDESDGSEDRDDKPRGGQFICTTFRPEMLRVAQKVYGVTFANNVSSIRVESLENALDFVESQTQ</sequence>
<evidence type="ECO:0000256" key="9">
    <source>
        <dbReference type="ARBA" id="ARBA00022737"/>
    </source>
</evidence>
<dbReference type="InterPro" id="IPR020472">
    <property type="entry name" value="WD40_PAC1"/>
</dbReference>
<dbReference type="SUPFAM" id="SSF81383">
    <property type="entry name" value="F-box domain"/>
    <property type="match status" value="1"/>
</dbReference>
<keyword evidence="9" id="KW-0677">Repeat</keyword>
<dbReference type="PANTHER" id="PTHR43977">
    <property type="entry name" value="STRUCTURAL MAINTENANCE OF CHROMOSOMES PROTEIN 3"/>
    <property type="match status" value="1"/>
</dbReference>
<gene>
    <name evidence="23" type="primary">SMC3</name>
    <name evidence="23" type="ORF">LTR05_006204</name>
</gene>
<dbReference type="InterPro" id="IPR027417">
    <property type="entry name" value="P-loop_NTPase"/>
</dbReference>
<evidence type="ECO:0000256" key="16">
    <source>
        <dbReference type="ARBA" id="ARBA00023306"/>
    </source>
</evidence>
<evidence type="ECO:0000256" key="13">
    <source>
        <dbReference type="ARBA" id="ARBA00023054"/>
    </source>
</evidence>
<feature type="repeat" description="WD" evidence="19">
    <location>
        <begin position="600"/>
        <end position="623"/>
    </location>
</feature>
<dbReference type="SMART" id="SM00968">
    <property type="entry name" value="SMC_hinge"/>
    <property type="match status" value="1"/>
</dbReference>
<organism evidence="23 24">
    <name type="scientific">Lithohypha guttulata</name>
    <dbReference type="NCBI Taxonomy" id="1690604"/>
    <lineage>
        <taxon>Eukaryota</taxon>
        <taxon>Fungi</taxon>
        <taxon>Dikarya</taxon>
        <taxon>Ascomycota</taxon>
        <taxon>Pezizomycotina</taxon>
        <taxon>Eurotiomycetes</taxon>
        <taxon>Chaetothyriomycetidae</taxon>
        <taxon>Chaetothyriales</taxon>
        <taxon>Trichomeriaceae</taxon>
        <taxon>Lithohypha</taxon>
    </lineage>
</organism>
<comment type="similarity">
    <text evidence="3">Belongs to the SMC family. SMC3 subfamily.</text>
</comment>
<dbReference type="SMART" id="SM00320">
    <property type="entry name" value="WD40"/>
    <property type="match status" value="6"/>
</dbReference>
<dbReference type="Gene3D" id="3.40.50.300">
    <property type="entry name" value="P-loop containing nucleotide triphosphate hydrolases"/>
    <property type="match status" value="2"/>
</dbReference>
<dbReference type="InterPro" id="IPR015943">
    <property type="entry name" value="WD40/YVTN_repeat-like_dom_sf"/>
</dbReference>
<comment type="subunit">
    <text evidence="5">Component of the SCF(sconB) E3 ubiquitin ligase complex.</text>
</comment>
<dbReference type="InterPro" id="IPR010935">
    <property type="entry name" value="SMC_hinge"/>
</dbReference>
<evidence type="ECO:0000256" key="20">
    <source>
        <dbReference type="SAM" id="Coils"/>
    </source>
</evidence>
<feature type="region of interest" description="Disordered" evidence="21">
    <location>
        <begin position="1791"/>
        <end position="1818"/>
    </location>
</feature>
<dbReference type="InterPro" id="IPR019775">
    <property type="entry name" value="WD40_repeat_CS"/>
</dbReference>
<comment type="function">
    <text evidence="1">Component of the SCF(sconB) E3 ubiquitin ligase complex involved in the regulation of sulfur metabolite repression, probably by mediating the inactivation or degradation of the metR transcription factor.</text>
</comment>
<dbReference type="CDD" id="cd00200">
    <property type="entry name" value="WD40"/>
    <property type="match status" value="1"/>
</dbReference>
<feature type="coiled-coil region" evidence="20">
    <location>
        <begin position="833"/>
        <end position="1019"/>
    </location>
</feature>
<feature type="repeat" description="WD" evidence="19">
    <location>
        <begin position="433"/>
        <end position="467"/>
    </location>
</feature>
<reference evidence="23 24" key="1">
    <citation type="submission" date="2023-08" db="EMBL/GenBank/DDBJ databases">
        <title>Black Yeasts Isolated from many extreme environments.</title>
        <authorList>
            <person name="Coleine C."/>
            <person name="Stajich J.E."/>
            <person name="Selbmann L."/>
        </authorList>
    </citation>
    <scope>NUCLEOTIDE SEQUENCE [LARGE SCALE GENOMIC DNA]</scope>
    <source>
        <strain evidence="23 24">CCFEE 5910</strain>
    </source>
</reference>
<dbReference type="PRINTS" id="PR00320">
    <property type="entry name" value="GPROTEINBRPT"/>
</dbReference>
<feature type="coiled-coil region" evidence="20">
    <location>
        <begin position="1628"/>
        <end position="1665"/>
    </location>
</feature>
<dbReference type="InterPro" id="IPR036047">
    <property type="entry name" value="F-box-like_dom_sf"/>
</dbReference>
<dbReference type="Gene3D" id="1.10.287.1490">
    <property type="match status" value="1"/>
</dbReference>
<dbReference type="GO" id="GO:0016887">
    <property type="term" value="F:ATP hydrolysis activity"/>
    <property type="evidence" value="ECO:0007669"/>
    <property type="project" value="InterPro"/>
</dbReference>
<dbReference type="SUPFAM" id="SSF75553">
    <property type="entry name" value="Smc hinge domain"/>
    <property type="match status" value="1"/>
</dbReference>
<dbReference type="InterPro" id="IPR036322">
    <property type="entry name" value="WD40_repeat_dom_sf"/>
</dbReference>
<evidence type="ECO:0000256" key="7">
    <source>
        <dbReference type="ARBA" id="ARBA00022574"/>
    </source>
</evidence>
<evidence type="ECO:0000256" key="14">
    <source>
        <dbReference type="ARBA" id="ARBA00023163"/>
    </source>
</evidence>
<keyword evidence="13 20" id="KW-0175">Coiled coil</keyword>
<dbReference type="InterPro" id="IPR001680">
    <property type="entry name" value="WD40_rpt"/>
</dbReference>
<feature type="region of interest" description="Disordered" evidence="21">
    <location>
        <begin position="1695"/>
        <end position="1715"/>
    </location>
</feature>
<evidence type="ECO:0000256" key="12">
    <source>
        <dbReference type="ARBA" id="ARBA00023015"/>
    </source>
</evidence>
<name>A0AAN7SXL0_9EURO</name>
<feature type="compositionally biased region" description="Acidic residues" evidence="21">
    <location>
        <begin position="1795"/>
        <end position="1808"/>
    </location>
</feature>
<dbReference type="Pfam" id="PF06470">
    <property type="entry name" value="SMC_hinge"/>
    <property type="match status" value="1"/>
</dbReference>
<evidence type="ECO:0000313" key="23">
    <source>
        <dbReference type="EMBL" id="KAK5083700.1"/>
    </source>
</evidence>
<feature type="region of interest" description="Disordered" evidence="21">
    <location>
        <begin position="539"/>
        <end position="566"/>
    </location>
</feature>
<keyword evidence="8" id="KW-0132">Cell division</keyword>
<keyword evidence="14" id="KW-0804">Transcription</keyword>
<evidence type="ECO:0000256" key="19">
    <source>
        <dbReference type="PROSITE-ProRule" id="PRU00221"/>
    </source>
</evidence>
<keyword evidence="11" id="KW-0833">Ubl conjugation pathway</keyword>
<feature type="coiled-coil region" evidence="20">
    <location>
        <begin position="1427"/>
        <end position="1468"/>
    </location>
</feature>
<evidence type="ECO:0000256" key="21">
    <source>
        <dbReference type="SAM" id="MobiDB-lite"/>
    </source>
</evidence>
<dbReference type="GO" id="GO:0005524">
    <property type="term" value="F:ATP binding"/>
    <property type="evidence" value="ECO:0007669"/>
    <property type="project" value="InterPro"/>
</dbReference>
<evidence type="ECO:0000313" key="24">
    <source>
        <dbReference type="Proteomes" id="UP001309876"/>
    </source>
</evidence>
<feature type="coiled-coil region" evidence="20">
    <location>
        <begin position="1341"/>
        <end position="1393"/>
    </location>
</feature>
<dbReference type="InterPro" id="IPR003395">
    <property type="entry name" value="RecF/RecN/SMC_N"/>
</dbReference>
<dbReference type="PROSITE" id="PS50082">
    <property type="entry name" value="WD_REPEATS_2"/>
    <property type="match status" value="6"/>
</dbReference>
<dbReference type="SMART" id="SM00256">
    <property type="entry name" value="FBOX"/>
    <property type="match status" value="1"/>
</dbReference>
<evidence type="ECO:0000256" key="6">
    <source>
        <dbReference type="ARBA" id="ARBA00015819"/>
    </source>
</evidence>
<feature type="repeat" description="WD" evidence="19">
    <location>
        <begin position="474"/>
        <end position="515"/>
    </location>
</feature>
<proteinExistence type="inferred from homology"/>
<dbReference type="Gene3D" id="1.20.1280.50">
    <property type="match status" value="1"/>
</dbReference>
<dbReference type="Pfam" id="PF02463">
    <property type="entry name" value="SMC_N"/>
    <property type="match status" value="1"/>
</dbReference>
<dbReference type="InterPro" id="IPR041741">
    <property type="entry name" value="SMC3_ABC_euk"/>
</dbReference>
<evidence type="ECO:0000256" key="1">
    <source>
        <dbReference type="ARBA" id="ARBA00002730"/>
    </source>
</evidence>
<dbReference type="FunFam" id="1.20.1280.50:FF:000016">
    <property type="entry name" value="E3 ubiquitin ligase complex SCF subunit sconB"/>
    <property type="match status" value="1"/>
</dbReference>
<keyword evidence="10" id="KW-0498">Mitosis</keyword>
<feature type="coiled-coil region" evidence="20">
    <location>
        <begin position="1495"/>
        <end position="1571"/>
    </location>
</feature>
<dbReference type="GO" id="GO:0051276">
    <property type="term" value="P:chromosome organization"/>
    <property type="evidence" value="ECO:0007669"/>
    <property type="project" value="InterPro"/>
</dbReference>
<dbReference type="Gene3D" id="2.130.10.10">
    <property type="entry name" value="YVTN repeat-like/Quinoprotein amine dehydrogenase"/>
    <property type="match status" value="2"/>
</dbReference>
<dbReference type="SUPFAM" id="SSF52540">
    <property type="entry name" value="P-loop containing nucleoside triphosphate hydrolases"/>
    <property type="match status" value="1"/>
</dbReference>
<feature type="coiled-coil region" evidence="20">
    <location>
        <begin position="1061"/>
        <end position="1151"/>
    </location>
</feature>
<dbReference type="PROSITE" id="PS50294">
    <property type="entry name" value="WD_REPEATS_REGION"/>
    <property type="match status" value="3"/>
</dbReference>
<evidence type="ECO:0000256" key="10">
    <source>
        <dbReference type="ARBA" id="ARBA00022776"/>
    </source>
</evidence>
<accession>A0AAN7SXL0</accession>
<protein>
    <recommendedName>
        <fullName evidence="6">Probable E3 ubiquitin ligase complex SCF subunit sconB</fullName>
    </recommendedName>
    <alternativeName>
        <fullName evidence="18">Sulfur controller B</fullName>
    </alternativeName>
    <alternativeName>
        <fullName evidence="17">Sulfur metabolite repression control protein B</fullName>
    </alternativeName>
</protein>
<evidence type="ECO:0000256" key="2">
    <source>
        <dbReference type="ARBA" id="ARBA00004906"/>
    </source>
</evidence>
<comment type="pathway">
    <text evidence="2">Protein modification; protein ubiquitination.</text>
</comment>
<dbReference type="CDD" id="cd22147">
    <property type="entry name" value="F-box_SpPof1-like"/>
    <property type="match status" value="1"/>
</dbReference>
<dbReference type="Pfam" id="PF00400">
    <property type="entry name" value="WD40"/>
    <property type="match status" value="5"/>
</dbReference>
<dbReference type="InterPro" id="IPR036277">
    <property type="entry name" value="SMC_hinge_sf"/>
</dbReference>
<feature type="repeat" description="WD" evidence="19">
    <location>
        <begin position="393"/>
        <end position="432"/>
    </location>
</feature>
<dbReference type="Gene3D" id="1.20.1060.20">
    <property type="match status" value="1"/>
</dbReference>
<keyword evidence="24" id="KW-1185">Reference proteome</keyword>
<evidence type="ECO:0000256" key="18">
    <source>
        <dbReference type="ARBA" id="ARBA00032113"/>
    </source>
</evidence>
<feature type="region of interest" description="Disordered" evidence="21">
    <location>
        <begin position="1"/>
        <end position="57"/>
    </location>
</feature>
<dbReference type="PROSITE" id="PS50181">
    <property type="entry name" value="FBOX"/>
    <property type="match status" value="1"/>
</dbReference>
<feature type="repeat" description="WD" evidence="19">
    <location>
        <begin position="346"/>
        <end position="385"/>
    </location>
</feature>
<dbReference type="SUPFAM" id="SSF50978">
    <property type="entry name" value="WD40 repeat-like"/>
    <property type="match status" value="1"/>
</dbReference>
<dbReference type="Proteomes" id="UP001309876">
    <property type="component" value="Unassembled WGS sequence"/>
</dbReference>
<keyword evidence="16" id="KW-0131">Cell cycle</keyword>
<dbReference type="GO" id="GO:0051301">
    <property type="term" value="P:cell division"/>
    <property type="evidence" value="ECO:0007669"/>
    <property type="project" value="UniProtKB-KW"/>
</dbReference>
<evidence type="ECO:0000256" key="17">
    <source>
        <dbReference type="ARBA" id="ARBA00030034"/>
    </source>
</evidence>
<evidence type="ECO:0000256" key="3">
    <source>
        <dbReference type="ARBA" id="ARBA00005917"/>
    </source>
</evidence>
<dbReference type="GO" id="GO:0007059">
    <property type="term" value="P:chromosome segregation"/>
    <property type="evidence" value="ECO:0007669"/>
    <property type="project" value="UniProtKB-ARBA"/>
</dbReference>
<evidence type="ECO:0000256" key="11">
    <source>
        <dbReference type="ARBA" id="ARBA00022786"/>
    </source>
</evidence>
<evidence type="ECO:0000256" key="8">
    <source>
        <dbReference type="ARBA" id="ARBA00022618"/>
    </source>
</evidence>
<evidence type="ECO:0000256" key="15">
    <source>
        <dbReference type="ARBA" id="ARBA00023242"/>
    </source>
</evidence>
<feature type="domain" description="F-box" evidence="22">
    <location>
        <begin position="178"/>
        <end position="224"/>
    </location>
</feature>
<feature type="repeat" description="WD" evidence="19">
    <location>
        <begin position="624"/>
        <end position="663"/>
    </location>
</feature>
<dbReference type="EMBL" id="JAVRRJ010000006">
    <property type="protein sequence ID" value="KAK5083700.1"/>
    <property type="molecule type" value="Genomic_DNA"/>
</dbReference>
<keyword evidence="12" id="KW-0805">Transcription regulation</keyword>
<dbReference type="Pfam" id="PF12937">
    <property type="entry name" value="F-box-like"/>
    <property type="match status" value="1"/>
</dbReference>
<dbReference type="InterPro" id="IPR001810">
    <property type="entry name" value="F-box_dom"/>
</dbReference>
<dbReference type="CDD" id="cd03272">
    <property type="entry name" value="ABC_SMC3_euk"/>
    <property type="match status" value="1"/>
</dbReference>
<dbReference type="Gene3D" id="3.30.70.1620">
    <property type="match status" value="1"/>
</dbReference>
<feature type="compositionally biased region" description="Basic and acidic residues" evidence="21">
    <location>
        <begin position="41"/>
        <end position="52"/>
    </location>
</feature>
<dbReference type="PROSITE" id="PS00678">
    <property type="entry name" value="WD_REPEATS_1"/>
    <property type="match status" value="3"/>
</dbReference>
<comment type="similarity">
    <text evidence="4">Belongs to the WD repeat MET30/SCONB/SCON-2 family.</text>
</comment>
<keyword evidence="15" id="KW-0539">Nucleus</keyword>